<dbReference type="SUPFAM" id="SSF82861">
    <property type="entry name" value="Mechanosensitive channel protein MscS (YggB), transmembrane region"/>
    <property type="match status" value="1"/>
</dbReference>
<evidence type="ECO:0000256" key="3">
    <source>
        <dbReference type="ARBA" id="ARBA00022692"/>
    </source>
</evidence>
<feature type="compositionally biased region" description="Low complexity" evidence="6">
    <location>
        <begin position="450"/>
        <end position="475"/>
    </location>
</feature>
<evidence type="ECO:0000313" key="9">
    <source>
        <dbReference type="Proteomes" id="UP000239649"/>
    </source>
</evidence>
<dbReference type="Gene3D" id="2.30.30.60">
    <property type="match status" value="1"/>
</dbReference>
<dbReference type="InterPro" id="IPR010920">
    <property type="entry name" value="LSM_dom_sf"/>
</dbReference>
<evidence type="ECO:0000256" key="2">
    <source>
        <dbReference type="ARBA" id="ARBA00008017"/>
    </source>
</evidence>
<proteinExistence type="inferred from homology"/>
<feature type="compositionally biased region" description="Low complexity" evidence="6">
    <location>
        <begin position="357"/>
        <end position="370"/>
    </location>
</feature>
<dbReference type="Gene3D" id="1.10.287.1260">
    <property type="match status" value="1"/>
</dbReference>
<dbReference type="SUPFAM" id="SSF50182">
    <property type="entry name" value="Sm-like ribonucleoproteins"/>
    <property type="match status" value="1"/>
</dbReference>
<feature type="compositionally biased region" description="Acidic residues" evidence="6">
    <location>
        <begin position="143"/>
        <end position="159"/>
    </location>
</feature>
<feature type="region of interest" description="Disordered" evidence="6">
    <location>
        <begin position="136"/>
        <end position="180"/>
    </location>
</feature>
<keyword evidence="9" id="KW-1185">Reference proteome</keyword>
<comment type="similarity">
    <text evidence="2">Belongs to the MscS (TC 1.A.23) family.</text>
</comment>
<organism evidence="8 9">
    <name type="scientific">Micractinium conductrix</name>
    <dbReference type="NCBI Taxonomy" id="554055"/>
    <lineage>
        <taxon>Eukaryota</taxon>
        <taxon>Viridiplantae</taxon>
        <taxon>Chlorophyta</taxon>
        <taxon>core chlorophytes</taxon>
        <taxon>Trebouxiophyceae</taxon>
        <taxon>Chlorellales</taxon>
        <taxon>Chlorellaceae</taxon>
        <taxon>Chlorella clade</taxon>
        <taxon>Micractinium</taxon>
    </lineage>
</organism>
<evidence type="ECO:0000256" key="6">
    <source>
        <dbReference type="SAM" id="MobiDB-lite"/>
    </source>
</evidence>
<feature type="compositionally biased region" description="Basic residues" evidence="6">
    <location>
        <begin position="67"/>
        <end position="82"/>
    </location>
</feature>
<evidence type="ECO:0000256" key="5">
    <source>
        <dbReference type="ARBA" id="ARBA00023136"/>
    </source>
</evidence>
<feature type="region of interest" description="Disordered" evidence="6">
    <location>
        <begin position="65"/>
        <end position="120"/>
    </location>
</feature>
<dbReference type="InterPro" id="IPR006685">
    <property type="entry name" value="MscS_channel_2nd"/>
</dbReference>
<protein>
    <submittedName>
        <fullName evidence="8">Mechanosensitive ion channel</fullName>
    </submittedName>
</protein>
<feature type="compositionally biased region" description="Low complexity" evidence="6">
    <location>
        <begin position="86"/>
        <end position="115"/>
    </location>
</feature>
<keyword evidence="4" id="KW-1133">Transmembrane helix</keyword>
<dbReference type="STRING" id="554055.A0A2P6VQH5"/>
<evidence type="ECO:0000256" key="4">
    <source>
        <dbReference type="ARBA" id="ARBA00022989"/>
    </source>
</evidence>
<dbReference type="InterPro" id="IPR023408">
    <property type="entry name" value="MscS_beta-dom_sf"/>
</dbReference>
<dbReference type="PANTHER" id="PTHR30566">
    <property type="entry name" value="YNAI-RELATED MECHANOSENSITIVE ION CHANNEL"/>
    <property type="match status" value="1"/>
</dbReference>
<comment type="subcellular location">
    <subcellularLocation>
        <location evidence="1">Membrane</location>
        <topology evidence="1">Multi-pass membrane protein</topology>
    </subcellularLocation>
</comment>
<dbReference type="EMBL" id="LHPF02000001">
    <property type="protein sequence ID" value="PSC76339.1"/>
    <property type="molecule type" value="Genomic_DNA"/>
</dbReference>
<feature type="compositionally biased region" description="Low complexity" evidence="6">
    <location>
        <begin position="513"/>
        <end position="536"/>
    </location>
</feature>
<dbReference type="PANTHER" id="PTHR30566:SF5">
    <property type="entry name" value="MECHANOSENSITIVE ION CHANNEL PROTEIN 1, MITOCHONDRIAL-RELATED"/>
    <property type="match status" value="1"/>
</dbReference>
<feature type="compositionally biased region" description="Pro residues" evidence="6">
    <location>
        <begin position="423"/>
        <end position="437"/>
    </location>
</feature>
<feature type="region of interest" description="Disordered" evidence="6">
    <location>
        <begin position="357"/>
        <end position="384"/>
    </location>
</feature>
<dbReference type="GO" id="GO:0055085">
    <property type="term" value="P:transmembrane transport"/>
    <property type="evidence" value="ECO:0007669"/>
    <property type="project" value="InterPro"/>
</dbReference>
<evidence type="ECO:0000259" key="7">
    <source>
        <dbReference type="Pfam" id="PF00924"/>
    </source>
</evidence>
<sequence length="1014" mass="104646">MRTAEQMVRLPSLLPPSLACSTMGQRELRDAFQRVYGAATQVTSFNNSWLRRKLAEALGVKAAGVSKTRKRGGGGRGARRSGSRGAGAAAGTSKAGSRSGRSSAATAAPPAAAAAGGDGAPRETARAALAVAMAAEAAGSEGECSEEEEEEEGEDEGDWWSDLTPGSAATRGSGGGGGVPAAAAAAAMAAAAAAAAAGEEAATRRSTRKSAARDAQVAAAMQDFAGGLLSAAEQLRTPNPPKLEALPELGPWGQQQPPTAKEMQQWREQPHWRHLHVPSAGGDEPLLPAMLPELGSGAAAAAAAGLAPPPHGFLQPTAAPPPLQLPSAAAVQPAAQPAAAAAASSCLLHTYLQQTRQQQQGVHPSQRSQPSPLPSGFPLFVGGGTISPRAPPAVPPEVVAAAVAAAQAAAAGPAHTAASSALPVPPAGPPPPPPQPQPQQQLWQLSTAVAEAAARQAEEAAQAAQAAARPPAAAALSRGGTPQLGEAPPPPPPPQQQQQQRSVEPAPQVQPPALHLQHQQAEQARQQRQQQQEAAAQLVTEANMEPPPPMSALPQHPEAKRATVVRAAKAAAPAAVAAAQQLAWFTATGVPLVETLRVLTLQQAAVRCAVLVIATAVGVAFGNKLLDLAGAQMESVAERTRRSSGLPLLMGTALAAVHRPAKLLLPTYGFFYTLLVLTAFTEVALTHMDAHMHTVLHLCGSQVLGFFKSLAQVTQDTSELLLIVFAAWFLIAWKDKVVEIATTNLQEGEMDGPNFARVLVPLSNVATWGIVIAASLTTLTAFGINVQPLLAFGSISTVAVGFAAQSTMQNVVSALQIYSSRPFIVGDRIQLKSLSGSLIAAGVVESVAPMRTVLRADNKLPVFIPNKDVMNLVVVNENKMRRASVQPKMPLIEATLTLRYCDVDALPAVEAAIGNYLDTHPLVDPAISSRCVLTEFTPLGPQLALRALLVKSAAGRQAAVRSELLREAERLVRQHGAYLATDCNASAGLPAMLPLPPLPRPGVSGEFGTTPAGP</sequence>
<dbReference type="OrthoDB" id="431980at2759"/>
<feature type="domain" description="Mechanosensitive ion channel MscS" evidence="7">
    <location>
        <begin position="807"/>
        <end position="877"/>
    </location>
</feature>
<comment type="caution">
    <text evidence="8">The sequence shown here is derived from an EMBL/GenBank/DDBJ whole genome shotgun (WGS) entry which is preliminary data.</text>
</comment>
<dbReference type="InterPro" id="IPR011014">
    <property type="entry name" value="MscS_channel_TM-2"/>
</dbReference>
<dbReference type="AlphaFoldDB" id="A0A2P6VQH5"/>
<feature type="region of interest" description="Disordered" evidence="6">
    <location>
        <begin position="414"/>
        <end position="536"/>
    </location>
</feature>
<dbReference type="Pfam" id="PF00924">
    <property type="entry name" value="MS_channel_2nd"/>
    <property type="match status" value="1"/>
</dbReference>
<evidence type="ECO:0000313" key="8">
    <source>
        <dbReference type="EMBL" id="PSC76339.1"/>
    </source>
</evidence>
<keyword evidence="5" id="KW-0472">Membrane</keyword>
<keyword evidence="3" id="KW-0812">Transmembrane</keyword>
<name>A0A2P6VQH5_9CHLO</name>
<dbReference type="GO" id="GO:0016020">
    <property type="term" value="C:membrane"/>
    <property type="evidence" value="ECO:0007669"/>
    <property type="project" value="UniProtKB-SubCell"/>
</dbReference>
<dbReference type="Proteomes" id="UP000239649">
    <property type="component" value="Unassembled WGS sequence"/>
</dbReference>
<accession>A0A2P6VQH5</accession>
<evidence type="ECO:0000256" key="1">
    <source>
        <dbReference type="ARBA" id="ARBA00004141"/>
    </source>
</evidence>
<reference evidence="8 9" key="1">
    <citation type="journal article" date="2018" name="Plant J.">
        <title>Genome sequences of Chlorella sorokiniana UTEX 1602 and Micractinium conductrix SAG 241.80: implications to maltose excretion by a green alga.</title>
        <authorList>
            <person name="Arriola M.B."/>
            <person name="Velmurugan N."/>
            <person name="Zhang Y."/>
            <person name="Plunkett M.H."/>
            <person name="Hondzo H."/>
            <person name="Barney B.M."/>
        </authorList>
    </citation>
    <scope>NUCLEOTIDE SEQUENCE [LARGE SCALE GENOMIC DNA]</scope>
    <source>
        <strain evidence="8 9">SAG 241.80</strain>
    </source>
</reference>
<gene>
    <name evidence="8" type="primary">g960</name>
    <name evidence="8" type="ORF">C2E20_0960</name>
</gene>